<protein>
    <submittedName>
        <fullName evidence="1">Uncharacterized protein</fullName>
    </submittedName>
</protein>
<evidence type="ECO:0000313" key="2">
    <source>
        <dbReference type="Proteomes" id="UP000433577"/>
    </source>
</evidence>
<gene>
    <name evidence="1" type="ORF">FAZ98_23715</name>
</gene>
<accession>A0A7Z2GN87</accession>
<sequence>MTTSSRERRAQRDVGARLFHARASCVAAHDAPHIPHIGVDALARANDESISVKSLAAI</sequence>
<dbReference type="EMBL" id="CP046915">
    <property type="protein sequence ID" value="QGZ64828.1"/>
    <property type="molecule type" value="Genomic_DNA"/>
</dbReference>
<dbReference type="AlphaFoldDB" id="A0A7Z2GN87"/>
<dbReference type="Proteomes" id="UP000433577">
    <property type="component" value="Chromosome 3"/>
</dbReference>
<proteinExistence type="predicted"/>
<dbReference type="RefSeq" id="WP_158954645.1">
    <property type="nucleotide sequence ID" value="NZ_CP046915.1"/>
</dbReference>
<name>A0A7Z2GN87_9BURK</name>
<keyword evidence="2" id="KW-1185">Reference proteome</keyword>
<dbReference type="KEGG" id="pacs:FAZ98_23715"/>
<evidence type="ECO:0000313" key="1">
    <source>
        <dbReference type="EMBL" id="QGZ64828.1"/>
    </source>
</evidence>
<organism evidence="1 2">
    <name type="scientific">Paraburkholderia acidisoli</name>
    <dbReference type="NCBI Taxonomy" id="2571748"/>
    <lineage>
        <taxon>Bacteria</taxon>
        <taxon>Pseudomonadati</taxon>
        <taxon>Pseudomonadota</taxon>
        <taxon>Betaproteobacteria</taxon>
        <taxon>Burkholderiales</taxon>
        <taxon>Burkholderiaceae</taxon>
        <taxon>Paraburkholderia</taxon>
    </lineage>
</organism>
<reference evidence="1 2" key="1">
    <citation type="submission" date="2019-12" db="EMBL/GenBank/DDBJ databases">
        <title>Paraburkholderia acidiphila 7Q-K02 sp. nov and Paraburkholderia acidisoli DHF22 sp. nov., two strains isolated from forest soil.</title>
        <authorList>
            <person name="Gao Z."/>
            <person name="Qiu L."/>
        </authorList>
    </citation>
    <scope>NUCLEOTIDE SEQUENCE [LARGE SCALE GENOMIC DNA]</scope>
    <source>
        <strain evidence="1 2">DHF22</strain>
    </source>
</reference>